<evidence type="ECO:0000313" key="4">
    <source>
        <dbReference type="Proteomes" id="UP001344447"/>
    </source>
</evidence>
<evidence type="ECO:0008006" key="5">
    <source>
        <dbReference type="Google" id="ProtNLM"/>
    </source>
</evidence>
<dbReference type="PANTHER" id="PTHR11679">
    <property type="entry name" value="VESICLE PROTEIN SORTING-ASSOCIATED"/>
    <property type="match status" value="1"/>
</dbReference>
<dbReference type="EMBL" id="JAVFKY010000001">
    <property type="protein sequence ID" value="KAK5584660.1"/>
    <property type="molecule type" value="Genomic_DNA"/>
</dbReference>
<evidence type="ECO:0000313" key="3">
    <source>
        <dbReference type="EMBL" id="KAK5584660.1"/>
    </source>
</evidence>
<comment type="caution">
    <text evidence="3">The sequence shown here is derived from an EMBL/GenBank/DDBJ whole genome shotgun (WGS) entry which is preliminary data.</text>
</comment>
<dbReference type="InterPro" id="IPR043155">
    <property type="entry name" value="VPS33_dom3b"/>
</dbReference>
<gene>
    <name evidence="3" type="ORF">RB653_006276</name>
</gene>
<dbReference type="InterPro" id="IPR036045">
    <property type="entry name" value="Sec1-like_sf"/>
</dbReference>
<evidence type="ECO:0000256" key="1">
    <source>
        <dbReference type="ARBA" id="ARBA00009884"/>
    </source>
</evidence>
<dbReference type="InterPro" id="IPR043154">
    <property type="entry name" value="Sec-1-like_dom1"/>
</dbReference>
<dbReference type="InterPro" id="IPR027482">
    <property type="entry name" value="Sec1-like_dom2"/>
</dbReference>
<accession>A0AAN7Z556</accession>
<dbReference type="SUPFAM" id="SSF56815">
    <property type="entry name" value="Sec1/munc18-like (SM) proteins"/>
    <property type="match status" value="1"/>
</dbReference>
<dbReference type="Pfam" id="PF00995">
    <property type="entry name" value="Sec1"/>
    <property type="match status" value="1"/>
</dbReference>
<sequence>MKRNSESFGNNNNNDNNNEGKVSPELIGSVMFDTTDWIKLKTLQFFSIIDSFNISLFLDEQVTLVIDRQISGPFSLIFTLQQLNERGIHNLTYFEDLKVTDKTKSIVFLCRPRLELIQKISQFIQQKQNSLKYYLIAIPNLDSSSNYLLESEGLLDYLKFESYDFGFIPYDNDLFSMEIGDFYSRCFVENDNYQLNSIGKSFIKLQQLYGPFKTIIGKGSKSSIISEYIVQHQTLIPPIEQSKLKTLILIDRTVDLIPLLCTQQTYQGLIDEEIKISNSQSIVIEKDIEIREQVLVSPPNQEPKKFEERVVRIEKEKKKLSLSPFSDQLYQQLKDLSFSSIPTMLYLNAQSISEGMNELKKSNSQLLSFPEIKKLLSRIPDVNKKQQLLELHSEIVEELLKRVNSDDFNQKISIEFEMLFQMSNNFIGSNGNTASTVLDFIENLIIRKKPMLQVLRLLSICCLTVGIKDQKQYQDIIKSFIHVYGIQEMTTLMRLEKAGLLGSKDNNLKFKVSSQLFKNFNLIFDTDKDNDKLKEYDQVYQGYIPLITRIIEEGQKNKQQGWFNKNLESKLNCIDQPFFIKELQNTTSNYDLNAFTMVMFVGGVSFAEISSLRTLKKKYGRGSGYDFIFGTTSLINGDNFLKNL</sequence>
<dbReference type="Proteomes" id="UP001344447">
    <property type="component" value="Unassembled WGS sequence"/>
</dbReference>
<dbReference type="GO" id="GO:0016192">
    <property type="term" value="P:vesicle-mediated transport"/>
    <property type="evidence" value="ECO:0007669"/>
    <property type="project" value="InterPro"/>
</dbReference>
<evidence type="ECO:0000256" key="2">
    <source>
        <dbReference type="SAM" id="MobiDB-lite"/>
    </source>
</evidence>
<dbReference type="InterPro" id="IPR001619">
    <property type="entry name" value="Sec1-like"/>
</dbReference>
<comment type="similarity">
    <text evidence="1">Belongs to the STXBP/unc-18/SEC1 family.</text>
</comment>
<feature type="region of interest" description="Disordered" evidence="2">
    <location>
        <begin position="1"/>
        <end position="20"/>
    </location>
</feature>
<dbReference type="AlphaFoldDB" id="A0AAN7Z556"/>
<reference evidence="3 4" key="1">
    <citation type="submission" date="2023-11" db="EMBL/GenBank/DDBJ databases">
        <title>Dfirmibasis_genome.</title>
        <authorList>
            <person name="Edelbroek B."/>
            <person name="Kjellin J."/>
            <person name="Jerlstrom-Hultqvist J."/>
            <person name="Soderbom F."/>
        </authorList>
    </citation>
    <scope>NUCLEOTIDE SEQUENCE [LARGE SCALE GENOMIC DNA]</scope>
    <source>
        <strain evidence="3 4">TNS-C-14</strain>
    </source>
</reference>
<protein>
    <recommendedName>
        <fullName evidence="5">Sec1 family protein</fullName>
    </recommendedName>
</protein>
<organism evidence="3 4">
    <name type="scientific">Dictyostelium firmibasis</name>
    <dbReference type="NCBI Taxonomy" id="79012"/>
    <lineage>
        <taxon>Eukaryota</taxon>
        <taxon>Amoebozoa</taxon>
        <taxon>Evosea</taxon>
        <taxon>Eumycetozoa</taxon>
        <taxon>Dictyostelia</taxon>
        <taxon>Dictyosteliales</taxon>
        <taxon>Dictyosteliaceae</taxon>
        <taxon>Dictyostelium</taxon>
    </lineage>
</organism>
<dbReference type="Gene3D" id="3.40.50.1910">
    <property type="match status" value="2"/>
</dbReference>
<keyword evidence="4" id="KW-1185">Reference proteome</keyword>
<dbReference type="Gene3D" id="3.40.50.2060">
    <property type="match status" value="1"/>
</dbReference>
<name>A0AAN7Z556_9MYCE</name>
<dbReference type="Gene3D" id="1.25.40.850">
    <property type="match status" value="1"/>
</dbReference>
<proteinExistence type="inferred from homology"/>